<dbReference type="InterPro" id="IPR042099">
    <property type="entry name" value="ANL_N_sf"/>
</dbReference>
<feature type="domain" description="AMP-binding enzyme C-terminal" evidence="2">
    <location>
        <begin position="217"/>
        <end position="304"/>
    </location>
</feature>
<dbReference type="InterPro" id="IPR045851">
    <property type="entry name" value="AMP-bd_C_sf"/>
</dbReference>
<dbReference type="CDD" id="cd04433">
    <property type="entry name" value="AFD_class_I"/>
    <property type="match status" value="1"/>
</dbReference>
<protein>
    <submittedName>
        <fullName evidence="4">Acyl-CoA synthetase family member 2, mitochondrial-like</fullName>
    </submittedName>
</protein>
<dbReference type="GeneID" id="106157076"/>
<keyword evidence="3" id="KW-1185">Reference proteome</keyword>
<dbReference type="STRING" id="7574.A0A1S3HPP8"/>
<dbReference type="Proteomes" id="UP000085678">
    <property type="component" value="Unplaced"/>
</dbReference>
<gene>
    <name evidence="4" type="primary">LOC106157076</name>
</gene>
<dbReference type="AlphaFoldDB" id="A0A1S3HPP8"/>
<evidence type="ECO:0000313" key="3">
    <source>
        <dbReference type="Proteomes" id="UP000085678"/>
    </source>
</evidence>
<dbReference type="RefSeq" id="XP_013388028.1">
    <property type="nucleotide sequence ID" value="XM_013532574.1"/>
</dbReference>
<dbReference type="Gene3D" id="3.40.50.12780">
    <property type="entry name" value="N-terminal domain of ligase-like"/>
    <property type="match status" value="1"/>
</dbReference>
<dbReference type="Pfam" id="PF13193">
    <property type="entry name" value="AMP-binding_C"/>
    <property type="match status" value="1"/>
</dbReference>
<dbReference type="Pfam" id="PF00501">
    <property type="entry name" value="AMP-binding"/>
    <property type="match status" value="1"/>
</dbReference>
<dbReference type="SUPFAM" id="SSF56801">
    <property type="entry name" value="Acetyl-CoA synthetase-like"/>
    <property type="match status" value="1"/>
</dbReference>
<reference evidence="4" key="1">
    <citation type="submission" date="2025-08" db="UniProtKB">
        <authorList>
            <consortium name="RefSeq"/>
        </authorList>
    </citation>
    <scope>IDENTIFICATION</scope>
    <source>
        <tissue evidence="4">Gonads</tissue>
    </source>
</reference>
<proteinExistence type="predicted"/>
<organism evidence="3 4">
    <name type="scientific">Lingula anatina</name>
    <name type="common">Brachiopod</name>
    <name type="synonym">Lingula unguis</name>
    <dbReference type="NCBI Taxonomy" id="7574"/>
    <lineage>
        <taxon>Eukaryota</taxon>
        <taxon>Metazoa</taxon>
        <taxon>Spiralia</taxon>
        <taxon>Lophotrochozoa</taxon>
        <taxon>Brachiopoda</taxon>
        <taxon>Linguliformea</taxon>
        <taxon>Lingulata</taxon>
        <taxon>Lingulida</taxon>
        <taxon>Linguloidea</taxon>
        <taxon>Lingulidae</taxon>
        <taxon>Lingula</taxon>
    </lineage>
</organism>
<feature type="domain" description="AMP-dependent synthetase/ligase" evidence="1">
    <location>
        <begin position="3"/>
        <end position="164"/>
    </location>
</feature>
<dbReference type="OrthoDB" id="10253869at2759"/>
<accession>A0A1S3HPP8</accession>
<dbReference type="KEGG" id="lak:106157076"/>
<dbReference type="InterPro" id="IPR000873">
    <property type="entry name" value="AMP-dep_synth/lig_dom"/>
</dbReference>
<dbReference type="InterPro" id="IPR025110">
    <property type="entry name" value="AMP-bd_C"/>
</dbReference>
<dbReference type="InParanoid" id="A0A1S3HPP8"/>
<dbReference type="PANTHER" id="PTHR42814">
    <property type="entry name" value="AMP-BINDING DOMAIN-CONTAINING PROTEIN"/>
    <property type="match status" value="1"/>
</dbReference>
<evidence type="ECO:0000259" key="2">
    <source>
        <dbReference type="Pfam" id="PF13193"/>
    </source>
</evidence>
<evidence type="ECO:0000259" key="1">
    <source>
        <dbReference type="Pfam" id="PF00501"/>
    </source>
</evidence>
<name>A0A1S3HPP8_LINAN</name>
<dbReference type="PANTHER" id="PTHR42814:SF3">
    <property type="entry name" value="BETA-N-ACETYLHEXOSAMINIDASE"/>
    <property type="match status" value="1"/>
</dbReference>
<dbReference type="Gene3D" id="3.30.300.30">
    <property type="match status" value="1"/>
</dbReference>
<evidence type="ECO:0000313" key="4">
    <source>
        <dbReference type="RefSeq" id="XP_013388028.1"/>
    </source>
</evidence>
<sequence length="320" mass="34699">MGMAINVAAVCGVTHITIDSRASAKDSEVDAVINVIAEEKCTHAYLSPYILYDLVTSTGDVTRHDLRALRYVLSGGEPLPESLPARMFTKIPHVTFVQLYGSTESMLALSQASSPQDLHDGLFGWMFGCPHVEIKVSAEDGRLVPIGEVGEVCVRGPMVFPGYLNEPSKTALAITPSRWYVTGDLGVMGAGGRVRIVGRDSEKMFIKHATVKVFPAEIELTLSRNPAIRQVCVVGIRDERLFEEICACVVPAGEDSAEATTEEDFLSALHSWCSERFPPGPDGFSLAPKYFLVVGEIPKLSTGKIDRAAVKRQATSVFNP</sequence>